<dbReference type="InterPro" id="IPR011701">
    <property type="entry name" value="MFS"/>
</dbReference>
<evidence type="ECO:0000256" key="5">
    <source>
        <dbReference type="ARBA" id="ARBA00022692"/>
    </source>
</evidence>
<dbReference type="InterPro" id="IPR050189">
    <property type="entry name" value="MFS_Efflux_Transporters"/>
</dbReference>
<dbReference type="Proteomes" id="UP000276128">
    <property type="component" value="Unassembled WGS sequence"/>
</dbReference>
<dbReference type="GO" id="GO:0022857">
    <property type="term" value="F:transmembrane transporter activity"/>
    <property type="evidence" value="ECO:0007669"/>
    <property type="project" value="InterPro"/>
</dbReference>
<evidence type="ECO:0000259" key="9">
    <source>
        <dbReference type="PROSITE" id="PS50850"/>
    </source>
</evidence>
<organism evidence="10 11">
    <name type="scientific">Paenibacillus whitsoniae</name>
    <dbReference type="NCBI Taxonomy" id="2496558"/>
    <lineage>
        <taxon>Bacteria</taxon>
        <taxon>Bacillati</taxon>
        <taxon>Bacillota</taxon>
        <taxon>Bacilli</taxon>
        <taxon>Bacillales</taxon>
        <taxon>Paenibacillaceae</taxon>
        <taxon>Paenibacillus</taxon>
    </lineage>
</organism>
<evidence type="ECO:0000256" key="1">
    <source>
        <dbReference type="ARBA" id="ARBA00004651"/>
    </source>
</evidence>
<reference evidence="10 11" key="1">
    <citation type="submission" date="2018-12" db="EMBL/GenBank/DDBJ databases">
        <title>Bacillus ochoae sp. nov., Paenibacillus whitsoniae sp. nov., Paenibacillus spiritus sp. nov. Isolated from the Mars Exploration Rover during spacecraft assembly.</title>
        <authorList>
            <person name="Seuylemezian A."/>
            <person name="Vaishampayan P."/>
        </authorList>
    </citation>
    <scope>NUCLEOTIDE SEQUENCE [LARGE SCALE GENOMIC DNA]</scope>
    <source>
        <strain evidence="10 11">MER 54</strain>
    </source>
</reference>
<evidence type="ECO:0000256" key="8">
    <source>
        <dbReference type="SAM" id="Phobius"/>
    </source>
</evidence>
<feature type="domain" description="Major facilitator superfamily (MFS) profile" evidence="9">
    <location>
        <begin position="8"/>
        <end position="398"/>
    </location>
</feature>
<dbReference type="InterPro" id="IPR036259">
    <property type="entry name" value="MFS_trans_sf"/>
</dbReference>
<keyword evidence="11" id="KW-1185">Reference proteome</keyword>
<dbReference type="Gene3D" id="1.20.1250.20">
    <property type="entry name" value="MFS general substrate transporter like domains"/>
    <property type="match status" value="1"/>
</dbReference>
<evidence type="ECO:0000256" key="6">
    <source>
        <dbReference type="ARBA" id="ARBA00022989"/>
    </source>
</evidence>
<evidence type="ECO:0000256" key="7">
    <source>
        <dbReference type="ARBA" id="ARBA00023136"/>
    </source>
</evidence>
<dbReference type="GO" id="GO:0005886">
    <property type="term" value="C:plasma membrane"/>
    <property type="evidence" value="ECO:0007669"/>
    <property type="project" value="UniProtKB-SubCell"/>
</dbReference>
<keyword evidence="5 8" id="KW-0812">Transmembrane</keyword>
<evidence type="ECO:0000256" key="2">
    <source>
        <dbReference type="ARBA" id="ARBA00007520"/>
    </source>
</evidence>
<comment type="similarity">
    <text evidence="2">Belongs to the major facilitator superfamily. TCR/Tet family.</text>
</comment>
<feature type="transmembrane region" description="Helical" evidence="8">
    <location>
        <begin position="74"/>
        <end position="95"/>
    </location>
</feature>
<dbReference type="RefSeq" id="WP_126139931.1">
    <property type="nucleotide sequence ID" value="NZ_RXHU01000014.1"/>
</dbReference>
<protein>
    <submittedName>
        <fullName evidence="10">MFS transporter</fullName>
    </submittedName>
</protein>
<feature type="transmembrane region" description="Helical" evidence="8">
    <location>
        <begin position="286"/>
        <end position="306"/>
    </location>
</feature>
<keyword evidence="6 8" id="KW-1133">Transmembrane helix</keyword>
<comment type="subcellular location">
    <subcellularLocation>
        <location evidence="1">Cell membrane</location>
        <topology evidence="1">Multi-pass membrane protein</topology>
    </subcellularLocation>
</comment>
<evidence type="ECO:0000313" key="10">
    <source>
        <dbReference type="EMBL" id="RTE10931.1"/>
    </source>
</evidence>
<comment type="caution">
    <text evidence="10">The sequence shown here is derived from an EMBL/GenBank/DDBJ whole genome shotgun (WGS) entry which is preliminary data.</text>
</comment>
<dbReference type="Pfam" id="PF07690">
    <property type="entry name" value="MFS_1"/>
    <property type="match status" value="1"/>
</dbReference>
<feature type="transmembrane region" description="Helical" evidence="8">
    <location>
        <begin position="162"/>
        <end position="187"/>
    </location>
</feature>
<dbReference type="PROSITE" id="PS50850">
    <property type="entry name" value="MFS"/>
    <property type="match status" value="1"/>
</dbReference>
<accession>A0A3S0BY69</accession>
<dbReference type="CDD" id="cd17474">
    <property type="entry name" value="MFS_YfmO_like"/>
    <property type="match status" value="1"/>
</dbReference>
<dbReference type="AlphaFoldDB" id="A0A3S0BY69"/>
<feature type="transmembrane region" description="Helical" evidence="8">
    <location>
        <begin position="9"/>
        <end position="30"/>
    </location>
</feature>
<dbReference type="InterPro" id="IPR001958">
    <property type="entry name" value="Tet-R_TetA/multi-R_MdtG-like"/>
</dbReference>
<dbReference type="InterPro" id="IPR020846">
    <property type="entry name" value="MFS_dom"/>
</dbReference>
<sequence>MESKKTRDLIAIASIPLIMTLGNSMFIPVLPSIRSELKISSFQVSLLITIYSAVAILLIPIAGYFSDRFGRKKVIIPSLVLAGIGGLISGLGAWWMDQPYAIIMIGRFLQGIGAAGAFPIVIPLVGDMFKSDDEVSKGLGLIETANTFGKVLSPILGSALALVVWFLPFLAIPVLCAASLVMVVFLVKVPDDKKQQAPLPFSTFFQSLIHIFKKKGRWLYGIFAIGGICMLVIFSTLFYLSDILEDEYNLHGILKGCVLAIPLAALCLSSYLTGKVIGKNKPRMKWMNFGSIVIMTGTLILCGLGGSIFLLMVWISVCGIGIGGALPCLDAMITEGIEKEQRGSITSIYSSMRFIGVAAGPPLASVLMRASTAAMFYTISGACLIAAVLALLTIHPSKNA</sequence>
<feature type="transmembrane region" description="Helical" evidence="8">
    <location>
        <begin position="101"/>
        <end position="126"/>
    </location>
</feature>
<dbReference type="SUPFAM" id="SSF103473">
    <property type="entry name" value="MFS general substrate transporter"/>
    <property type="match status" value="1"/>
</dbReference>
<keyword evidence="7 8" id="KW-0472">Membrane</keyword>
<gene>
    <name evidence="10" type="ORF">EJQ19_04120</name>
</gene>
<feature type="transmembrane region" description="Helical" evidence="8">
    <location>
        <begin position="42"/>
        <end position="62"/>
    </location>
</feature>
<feature type="transmembrane region" description="Helical" evidence="8">
    <location>
        <begin position="218"/>
        <end position="240"/>
    </location>
</feature>
<evidence type="ECO:0000256" key="3">
    <source>
        <dbReference type="ARBA" id="ARBA00022448"/>
    </source>
</evidence>
<proteinExistence type="inferred from homology"/>
<dbReference type="OrthoDB" id="2986280at2"/>
<dbReference type="EMBL" id="RXHU01000014">
    <property type="protein sequence ID" value="RTE10931.1"/>
    <property type="molecule type" value="Genomic_DNA"/>
</dbReference>
<evidence type="ECO:0000313" key="11">
    <source>
        <dbReference type="Proteomes" id="UP000276128"/>
    </source>
</evidence>
<keyword evidence="3" id="KW-0813">Transport</keyword>
<feature type="transmembrane region" description="Helical" evidence="8">
    <location>
        <begin position="252"/>
        <end position="274"/>
    </location>
</feature>
<feature type="transmembrane region" description="Helical" evidence="8">
    <location>
        <begin position="374"/>
        <end position="394"/>
    </location>
</feature>
<dbReference type="PRINTS" id="PR01035">
    <property type="entry name" value="TCRTETA"/>
</dbReference>
<dbReference type="InterPro" id="IPR005829">
    <property type="entry name" value="Sugar_transporter_CS"/>
</dbReference>
<dbReference type="PROSITE" id="PS00216">
    <property type="entry name" value="SUGAR_TRANSPORT_1"/>
    <property type="match status" value="1"/>
</dbReference>
<evidence type="ECO:0000256" key="4">
    <source>
        <dbReference type="ARBA" id="ARBA00022475"/>
    </source>
</evidence>
<dbReference type="PANTHER" id="PTHR43124">
    <property type="entry name" value="PURINE EFFLUX PUMP PBUE"/>
    <property type="match status" value="1"/>
</dbReference>
<dbReference type="PANTHER" id="PTHR43124:SF3">
    <property type="entry name" value="CHLORAMPHENICOL EFFLUX PUMP RV0191"/>
    <property type="match status" value="1"/>
</dbReference>
<keyword evidence="4" id="KW-1003">Cell membrane</keyword>
<name>A0A3S0BY69_9BACL</name>